<comment type="caution">
    <text evidence="5">The sequence shown here is derived from an EMBL/GenBank/DDBJ whole genome shotgun (WGS) entry which is preliminary data.</text>
</comment>
<dbReference type="Gene3D" id="1.10.287.1490">
    <property type="match status" value="1"/>
</dbReference>
<dbReference type="RefSeq" id="WP_343827673.1">
    <property type="nucleotide sequence ID" value="NZ_BAAACI010000008.1"/>
</dbReference>
<evidence type="ECO:0000313" key="6">
    <source>
        <dbReference type="Proteomes" id="UP001501047"/>
    </source>
</evidence>
<sequence length="405" mass="45499">MKTNLNLSKKKKGILIAAGISLFIILVAVIIIIKLRVPKEESVITREESYEIQGQETLKFNGVSAISNEQKILVDKSQGELKDIKVEDGQEVKVGDVLFSYHNTAVEDQIAQYDRQITANSDKTSRVNKDKNKISTSISQLQADLNTTNGELNKIQSDISKLSTSEEKANQEKYNELMKMKDGLESKQIGISQQIEALKGQSSGLDTEITTYEESNKSAVTERDILKKKMEKDIVAEIDGVVKIDNKGIDDPTKVYMRIISKEPLVKAEVSEFDVKNIKVDDSVMLKVISSGEYVKGTITEIDELPIEGPERTTTGYNFYIKPEKDIRIGFSLEVRCNYKGIEIPKDYVYEEDSKIHVLKEKADSYEDIEINTIFEDDTYYLLDGAIGVGDRLIKNPSEVLEGSK</sequence>
<dbReference type="PANTHER" id="PTHR32347">
    <property type="entry name" value="EFFLUX SYSTEM COMPONENT YKNX-RELATED"/>
    <property type="match status" value="1"/>
</dbReference>
<dbReference type="Proteomes" id="UP001501047">
    <property type="component" value="Unassembled WGS sequence"/>
</dbReference>
<feature type="coiled-coil region" evidence="3">
    <location>
        <begin position="138"/>
        <end position="172"/>
    </location>
</feature>
<keyword evidence="4" id="KW-0472">Membrane</keyword>
<evidence type="ECO:0008006" key="7">
    <source>
        <dbReference type="Google" id="ProtNLM"/>
    </source>
</evidence>
<dbReference type="EMBL" id="BAAACI010000008">
    <property type="protein sequence ID" value="GAA0777782.1"/>
    <property type="molecule type" value="Genomic_DNA"/>
</dbReference>
<keyword evidence="2 3" id="KW-0175">Coiled coil</keyword>
<keyword evidence="4" id="KW-1133">Transmembrane helix</keyword>
<evidence type="ECO:0000313" key="5">
    <source>
        <dbReference type="EMBL" id="GAA0777782.1"/>
    </source>
</evidence>
<accession>A0ABN1KWL8</accession>
<dbReference type="PANTHER" id="PTHR32347:SF14">
    <property type="entry name" value="EFFLUX SYSTEM COMPONENT YKNX-RELATED"/>
    <property type="match status" value="1"/>
</dbReference>
<dbReference type="InterPro" id="IPR050465">
    <property type="entry name" value="UPF0194_transport"/>
</dbReference>
<reference evidence="5 6" key="1">
    <citation type="journal article" date="2019" name="Int. J. Syst. Evol. Microbiol.">
        <title>The Global Catalogue of Microorganisms (GCM) 10K type strain sequencing project: providing services to taxonomists for standard genome sequencing and annotation.</title>
        <authorList>
            <consortium name="The Broad Institute Genomics Platform"/>
            <consortium name="The Broad Institute Genome Sequencing Center for Infectious Disease"/>
            <person name="Wu L."/>
            <person name="Ma J."/>
        </authorList>
    </citation>
    <scope>NUCLEOTIDE SEQUENCE [LARGE SCALE GENOMIC DNA]</scope>
    <source>
        <strain evidence="5 6">JCM 1417</strain>
    </source>
</reference>
<evidence type="ECO:0000256" key="3">
    <source>
        <dbReference type="SAM" id="Coils"/>
    </source>
</evidence>
<comment type="subcellular location">
    <subcellularLocation>
        <location evidence="1">Cell envelope</location>
    </subcellularLocation>
</comment>
<organism evidence="5 6">
    <name type="scientific">Clostridium subterminale</name>
    <dbReference type="NCBI Taxonomy" id="1550"/>
    <lineage>
        <taxon>Bacteria</taxon>
        <taxon>Bacillati</taxon>
        <taxon>Bacillota</taxon>
        <taxon>Clostridia</taxon>
        <taxon>Eubacteriales</taxon>
        <taxon>Clostridiaceae</taxon>
        <taxon>Clostridium</taxon>
    </lineage>
</organism>
<feature type="transmembrane region" description="Helical" evidence="4">
    <location>
        <begin position="12"/>
        <end position="33"/>
    </location>
</feature>
<name>A0ABN1KWL8_CLOSU</name>
<protein>
    <recommendedName>
        <fullName evidence="7">Membrane fusion protein biotin-lipoyl like domain-containing protein</fullName>
    </recommendedName>
</protein>
<evidence type="ECO:0000256" key="4">
    <source>
        <dbReference type="SAM" id="Phobius"/>
    </source>
</evidence>
<keyword evidence="4" id="KW-0812">Transmembrane</keyword>
<gene>
    <name evidence="5" type="ORF">GCM10008908_33480</name>
</gene>
<proteinExistence type="predicted"/>
<keyword evidence="6" id="KW-1185">Reference proteome</keyword>
<evidence type="ECO:0000256" key="1">
    <source>
        <dbReference type="ARBA" id="ARBA00004196"/>
    </source>
</evidence>
<evidence type="ECO:0000256" key="2">
    <source>
        <dbReference type="ARBA" id="ARBA00023054"/>
    </source>
</evidence>